<keyword evidence="2" id="KW-1185">Reference proteome</keyword>
<name>A0A1B1U6L3_9HELI</name>
<evidence type="ECO:0000313" key="1">
    <source>
        <dbReference type="EMBL" id="ANV98380.1"/>
    </source>
</evidence>
<accession>A0A1B1U6L3</accession>
<dbReference type="Proteomes" id="UP000092884">
    <property type="component" value="Chromosome"/>
</dbReference>
<protein>
    <submittedName>
        <fullName evidence="1">Uncharacterized protein</fullName>
    </submittedName>
</protein>
<gene>
    <name evidence="1" type="ORF">BBW65_06030</name>
</gene>
<organism evidence="1 2">
    <name type="scientific">Helicobacter enhydrae</name>
    <dbReference type="NCBI Taxonomy" id="222136"/>
    <lineage>
        <taxon>Bacteria</taxon>
        <taxon>Pseudomonadati</taxon>
        <taxon>Campylobacterota</taxon>
        <taxon>Epsilonproteobacteria</taxon>
        <taxon>Campylobacterales</taxon>
        <taxon>Helicobacteraceae</taxon>
        <taxon>Helicobacter</taxon>
    </lineage>
</organism>
<dbReference type="AlphaFoldDB" id="A0A1B1U6L3"/>
<dbReference type="KEGG" id="het:BBW65_06030"/>
<dbReference type="STRING" id="222136.BBW65_06030"/>
<dbReference type="EMBL" id="CP016503">
    <property type="protein sequence ID" value="ANV98380.1"/>
    <property type="molecule type" value="Genomic_DNA"/>
</dbReference>
<evidence type="ECO:0000313" key="2">
    <source>
        <dbReference type="Proteomes" id="UP000092884"/>
    </source>
</evidence>
<proteinExistence type="predicted"/>
<reference evidence="2" key="1">
    <citation type="submission" date="2016-07" db="EMBL/GenBank/DDBJ databases">
        <authorList>
            <person name="Florea S."/>
            <person name="Webb J.S."/>
            <person name="Jaromczyk J."/>
            <person name="Schardl C.L."/>
        </authorList>
    </citation>
    <scope>NUCLEOTIDE SEQUENCE [LARGE SCALE GENOMIC DNA]</scope>
    <source>
        <strain evidence="2">MIT 01-6242</strain>
    </source>
</reference>
<sequence length="63" mass="6999">MMIWWDKKGGGIKREEGDDLMGGLIGGANGCLATIMETKQIKTRSHRWRKSPLLCVASVELPK</sequence>